<dbReference type="SUPFAM" id="SSF55729">
    <property type="entry name" value="Acyl-CoA N-acyltransferases (Nat)"/>
    <property type="match status" value="2"/>
</dbReference>
<evidence type="ECO:0000256" key="3">
    <source>
        <dbReference type="ARBA" id="ARBA00023315"/>
    </source>
</evidence>
<dbReference type="GO" id="GO:0035447">
    <property type="term" value="F:mycothiol synthase activity"/>
    <property type="evidence" value="ECO:0007669"/>
    <property type="project" value="UniProtKB-UniRule"/>
</dbReference>
<comment type="function">
    <text evidence="4">Catalyzes the transfer of acetyl from acetyl-CoA to desacetylmycothiol (Cys-GlcN-Ins) to form mycothiol.</text>
</comment>
<feature type="binding site" evidence="4">
    <location>
        <begin position="274"/>
        <end position="276"/>
    </location>
    <ligand>
        <name>acetyl-CoA</name>
        <dbReference type="ChEBI" id="CHEBI:57288"/>
        <label>2</label>
    </ligand>
</feature>
<proteinExistence type="inferred from homology"/>
<keyword evidence="8" id="KW-1185">Reference proteome</keyword>
<comment type="subunit">
    <text evidence="4">Monomer.</text>
</comment>
<dbReference type="Pfam" id="PF00583">
    <property type="entry name" value="Acetyltransf_1"/>
    <property type="match status" value="1"/>
</dbReference>
<dbReference type="HAMAP" id="MF_01698">
    <property type="entry name" value="MshD"/>
    <property type="match status" value="1"/>
</dbReference>
<dbReference type="KEGG" id="ccho:CCHOA_01990"/>
<keyword evidence="1 4" id="KW-0808">Transferase</keyword>
<dbReference type="PANTHER" id="PTHR43617:SF31">
    <property type="entry name" value="MYCOTHIOL ACETYLTRANSFERASE"/>
    <property type="match status" value="1"/>
</dbReference>
<dbReference type="GO" id="GO:0008999">
    <property type="term" value="F:protein-N-terminal-alanine acetyltransferase activity"/>
    <property type="evidence" value="ECO:0007669"/>
    <property type="project" value="TreeGrafter"/>
</dbReference>
<dbReference type="GO" id="GO:0010125">
    <property type="term" value="P:mycothiol biosynthetic process"/>
    <property type="evidence" value="ECO:0007669"/>
    <property type="project" value="UniProtKB-UniRule"/>
</dbReference>
<protein>
    <recommendedName>
        <fullName evidence="4">Mycothiol acetyltransferase</fullName>
        <shortName evidence="4">MSH acetyltransferase</shortName>
        <ecNumber evidence="4">2.3.1.189</ecNumber>
    </recommendedName>
    <alternativeName>
        <fullName evidence="4">Mycothiol synthase</fullName>
    </alternativeName>
</protein>
<dbReference type="NCBIfam" id="TIGR03448">
    <property type="entry name" value="mycothiol_MshD"/>
    <property type="match status" value="1"/>
</dbReference>
<dbReference type="InterPro" id="IPR050276">
    <property type="entry name" value="MshD_Acetyltransferase"/>
</dbReference>
<dbReference type="InterPro" id="IPR000182">
    <property type="entry name" value="GNAT_dom"/>
</dbReference>
<feature type="region of interest" description="Disordered" evidence="5">
    <location>
        <begin position="341"/>
        <end position="360"/>
    </location>
</feature>
<gene>
    <name evidence="7" type="primary">mshD2</name>
    <name evidence="4" type="synonym">mshD</name>
    <name evidence="7" type="ORF">CCHOA_01990</name>
</gene>
<sequence>MAFRIETYSQPLSDDLQTTLLSVIDEATSVDGIAAISEQFRRAITDGRTDSTAAVTVYGVVDTSEQTQPIVAVAVQRDAQAECVVAPHSRNAGIGSQLLAHLFAAGVVDVWAHGQHPAAVHLAKQLGLSITRELLVLASDNDNAARVVAKQQDTTGLMTLPAQRRFTTYEQACSVADPTAVAAAWVAVNNAAFDWHPEQGGWSQATLQRAMEVDWFDPNSVHLLWDTAAEPGAEIHPPAADANHDPEVVAGLGRLAGFHWVKRHPDGVGEVYVIGIAPHYQGTGLFRPLMAQGLRDLLQGRAGAPAVTKIVLYVEADNTPAVAGYRRLGFTTAETHVVFHRHNDGKDTPGTSGAAEAAGD</sequence>
<dbReference type="Proteomes" id="UP000269019">
    <property type="component" value="Chromosome"/>
</dbReference>
<evidence type="ECO:0000259" key="6">
    <source>
        <dbReference type="PROSITE" id="PS51186"/>
    </source>
</evidence>
<evidence type="ECO:0000256" key="1">
    <source>
        <dbReference type="ARBA" id="ARBA00022679"/>
    </source>
</evidence>
<organism evidence="7 8">
    <name type="scientific">Corynebacterium choanae</name>
    <dbReference type="NCBI Taxonomy" id="1862358"/>
    <lineage>
        <taxon>Bacteria</taxon>
        <taxon>Bacillati</taxon>
        <taxon>Actinomycetota</taxon>
        <taxon>Actinomycetes</taxon>
        <taxon>Mycobacteriales</taxon>
        <taxon>Corynebacteriaceae</taxon>
        <taxon>Corynebacterium</taxon>
    </lineage>
</organism>
<evidence type="ECO:0000256" key="5">
    <source>
        <dbReference type="SAM" id="MobiDB-lite"/>
    </source>
</evidence>
<comment type="similarity">
    <text evidence="4">Belongs to the acetyltransferase family. MshD subfamily.</text>
</comment>
<evidence type="ECO:0000313" key="7">
    <source>
        <dbReference type="EMBL" id="AZA12825.1"/>
    </source>
</evidence>
<feature type="binding site" evidence="4">
    <location>
        <position position="313"/>
    </location>
    <ligand>
        <name>1D-myo-inositol 2-(L-cysteinylamino)-2-deoxy-alpha-D-glucopyranoside</name>
        <dbReference type="ChEBI" id="CHEBI:58887"/>
    </ligand>
</feature>
<dbReference type="InterPro" id="IPR017813">
    <property type="entry name" value="Mycothiol_AcTrfase"/>
</dbReference>
<feature type="binding site" evidence="4">
    <location>
        <position position="198"/>
    </location>
    <ligand>
        <name>1D-myo-inositol 2-(L-cysteinylamino)-2-deoxy-alpha-D-glucopyranoside</name>
        <dbReference type="ChEBI" id="CHEBI:58887"/>
    </ligand>
</feature>
<dbReference type="PROSITE" id="PS51186">
    <property type="entry name" value="GNAT"/>
    <property type="match status" value="1"/>
</dbReference>
<evidence type="ECO:0000256" key="4">
    <source>
        <dbReference type="HAMAP-Rule" id="MF_01698"/>
    </source>
</evidence>
<dbReference type="EC" id="2.3.1.189" evidence="4"/>
<dbReference type="AlphaFoldDB" id="A0A3G6J425"/>
<dbReference type="RefSeq" id="WP_164472346.1">
    <property type="nucleotide sequence ID" value="NZ_CP033896.1"/>
</dbReference>
<name>A0A3G6J425_9CORY</name>
<reference evidence="7 8" key="1">
    <citation type="submission" date="2018-11" db="EMBL/GenBank/DDBJ databases">
        <authorList>
            <person name="Kleinhagauer T."/>
            <person name="Glaeser S.P."/>
            <person name="Spergser J."/>
            <person name="Ruckert C."/>
            <person name="Kaempfer P."/>
            <person name="Busse H.-J."/>
        </authorList>
    </citation>
    <scope>NUCLEOTIDE SEQUENCE [LARGE SCALE GENOMIC DNA]</scope>
    <source>
        <strain evidence="7 8">200CH</strain>
    </source>
</reference>
<feature type="binding site" evidence="4">
    <location>
        <position position="38"/>
    </location>
    <ligand>
        <name>1D-myo-inositol 2-(L-cysteinylamino)-2-deoxy-alpha-D-glucopyranoside</name>
        <dbReference type="ChEBI" id="CHEBI:58887"/>
    </ligand>
</feature>
<keyword evidence="2 4" id="KW-0677">Repeat</keyword>
<comment type="catalytic activity">
    <reaction evidence="4">
        <text>1D-myo-inositol 2-(L-cysteinylamino)-2-deoxy-alpha-D-glucopyranoside + acetyl-CoA = mycothiol + CoA + H(+)</text>
        <dbReference type="Rhea" id="RHEA:26172"/>
        <dbReference type="ChEBI" id="CHEBI:15378"/>
        <dbReference type="ChEBI" id="CHEBI:16768"/>
        <dbReference type="ChEBI" id="CHEBI:57287"/>
        <dbReference type="ChEBI" id="CHEBI:57288"/>
        <dbReference type="ChEBI" id="CHEBI:58887"/>
        <dbReference type="EC" id="2.3.1.189"/>
    </reaction>
</comment>
<feature type="binding site" evidence="4">
    <location>
        <position position="262"/>
    </location>
    <ligand>
        <name>1D-myo-inositol 2-(L-cysteinylamino)-2-deoxy-alpha-D-glucopyranoside</name>
        <dbReference type="ChEBI" id="CHEBI:58887"/>
    </ligand>
</feature>
<feature type="binding site" evidence="4">
    <location>
        <position position="270"/>
    </location>
    <ligand>
        <name>1D-myo-inositol 2-(L-cysteinylamino)-2-deoxy-alpha-D-glucopyranoside</name>
        <dbReference type="ChEBI" id="CHEBI:58887"/>
    </ligand>
</feature>
<dbReference type="PANTHER" id="PTHR43617">
    <property type="entry name" value="L-AMINO ACID N-ACETYLTRANSFERASE"/>
    <property type="match status" value="1"/>
</dbReference>
<feature type="domain" description="N-acetyltransferase" evidence="6">
    <location>
        <begin position="205"/>
        <end position="349"/>
    </location>
</feature>
<evidence type="ECO:0000313" key="8">
    <source>
        <dbReference type="Proteomes" id="UP000269019"/>
    </source>
</evidence>
<comment type="caution">
    <text evidence="4">Lacks conserved residue(s) required for the propagation of feature annotation.</text>
</comment>
<keyword evidence="3 4" id="KW-0012">Acyltransferase</keyword>
<dbReference type="InterPro" id="IPR016181">
    <property type="entry name" value="Acyl_CoA_acyltransferase"/>
</dbReference>
<dbReference type="EMBL" id="CP033896">
    <property type="protein sequence ID" value="AZA12825.1"/>
    <property type="molecule type" value="Genomic_DNA"/>
</dbReference>
<accession>A0A3G6J425</accession>
<dbReference type="Gene3D" id="3.40.630.30">
    <property type="match status" value="1"/>
</dbReference>
<evidence type="ECO:0000256" key="2">
    <source>
        <dbReference type="ARBA" id="ARBA00022737"/>
    </source>
</evidence>